<evidence type="ECO:0000256" key="2">
    <source>
        <dbReference type="ARBA" id="ARBA00006581"/>
    </source>
</evidence>
<dbReference type="InterPro" id="IPR036157">
    <property type="entry name" value="dUTPase-like_sf"/>
</dbReference>
<evidence type="ECO:0000259" key="10">
    <source>
        <dbReference type="Pfam" id="PF00692"/>
    </source>
</evidence>
<evidence type="ECO:0000256" key="3">
    <source>
        <dbReference type="ARBA" id="ARBA00022723"/>
    </source>
</evidence>
<feature type="binding site" evidence="8">
    <location>
        <begin position="66"/>
        <end position="68"/>
    </location>
    <ligand>
        <name>substrate</name>
    </ligand>
</feature>
<feature type="compositionally biased region" description="Gly residues" evidence="9">
    <location>
        <begin position="141"/>
        <end position="152"/>
    </location>
</feature>
<dbReference type="UniPathway" id="UPA00610">
    <property type="reaction ID" value="UER00666"/>
</dbReference>
<dbReference type="EC" id="3.6.1.23" evidence="8"/>
<feature type="binding site" evidence="8">
    <location>
        <begin position="83"/>
        <end position="85"/>
    </location>
    <ligand>
        <name>substrate</name>
    </ligand>
</feature>
<evidence type="ECO:0000256" key="9">
    <source>
        <dbReference type="SAM" id="MobiDB-lite"/>
    </source>
</evidence>
<comment type="caution">
    <text evidence="11">The sequence shown here is derived from an EMBL/GenBank/DDBJ whole genome shotgun (WGS) entry which is preliminary data.</text>
</comment>
<keyword evidence="4 8" id="KW-0378">Hydrolase</keyword>
<evidence type="ECO:0000256" key="7">
    <source>
        <dbReference type="ARBA" id="ARBA00047686"/>
    </source>
</evidence>
<dbReference type="GO" id="GO:0000287">
    <property type="term" value="F:magnesium ion binding"/>
    <property type="evidence" value="ECO:0007669"/>
    <property type="project" value="UniProtKB-UniRule"/>
</dbReference>
<feature type="binding site" evidence="8">
    <location>
        <position position="79"/>
    </location>
    <ligand>
        <name>substrate</name>
    </ligand>
</feature>
<comment type="pathway">
    <text evidence="8">Pyrimidine metabolism; dUMP biosynthesis; dUMP from dCTP (dUTP route): step 2/2.</text>
</comment>
<proteinExistence type="inferred from homology"/>
<dbReference type="PANTHER" id="PTHR11241:SF0">
    <property type="entry name" value="DEOXYURIDINE 5'-TRIPHOSPHATE NUCLEOTIDOHYDROLASE"/>
    <property type="match status" value="1"/>
</dbReference>
<dbReference type="PANTHER" id="PTHR11241">
    <property type="entry name" value="DEOXYURIDINE 5'-TRIPHOSPHATE NUCLEOTIDOHYDROLASE"/>
    <property type="match status" value="1"/>
</dbReference>
<feature type="compositionally biased region" description="Low complexity" evidence="9">
    <location>
        <begin position="153"/>
        <end position="165"/>
    </location>
</feature>
<name>A0A512CYH5_9MICO</name>
<dbReference type="AlphaFoldDB" id="A0A512CYH5"/>
<dbReference type="SUPFAM" id="SSF51283">
    <property type="entry name" value="dUTPase-like"/>
    <property type="match status" value="1"/>
</dbReference>
<comment type="similarity">
    <text evidence="2 8">Belongs to the dUTPase family.</text>
</comment>
<evidence type="ECO:0000256" key="1">
    <source>
        <dbReference type="ARBA" id="ARBA00001946"/>
    </source>
</evidence>
<accession>A0A512CYH5</accession>
<dbReference type="InterPro" id="IPR008181">
    <property type="entry name" value="dUTPase"/>
</dbReference>
<dbReference type="HAMAP" id="MF_00116">
    <property type="entry name" value="dUTPase_bact"/>
    <property type="match status" value="1"/>
</dbReference>
<evidence type="ECO:0000256" key="5">
    <source>
        <dbReference type="ARBA" id="ARBA00022842"/>
    </source>
</evidence>
<dbReference type="InterPro" id="IPR033704">
    <property type="entry name" value="dUTPase_trimeric"/>
</dbReference>
<dbReference type="Proteomes" id="UP000321534">
    <property type="component" value="Unassembled WGS sequence"/>
</dbReference>
<dbReference type="EMBL" id="BJYX01000004">
    <property type="protein sequence ID" value="GEO29269.1"/>
    <property type="molecule type" value="Genomic_DNA"/>
</dbReference>
<comment type="catalytic activity">
    <reaction evidence="7 8">
        <text>dUTP + H2O = dUMP + diphosphate + H(+)</text>
        <dbReference type="Rhea" id="RHEA:10248"/>
        <dbReference type="ChEBI" id="CHEBI:15377"/>
        <dbReference type="ChEBI" id="CHEBI:15378"/>
        <dbReference type="ChEBI" id="CHEBI:33019"/>
        <dbReference type="ChEBI" id="CHEBI:61555"/>
        <dbReference type="ChEBI" id="CHEBI:246422"/>
        <dbReference type="EC" id="3.6.1.23"/>
    </reaction>
</comment>
<comment type="function">
    <text evidence="8">This enzyme is involved in nucleotide metabolism: it produces dUMP, the immediate precursor of thymidine nucleotides and it decreases the intracellular concentration of dUTP so that uracil cannot be incorporated into DNA.</text>
</comment>
<feature type="region of interest" description="Disordered" evidence="9">
    <location>
        <begin position="135"/>
        <end position="165"/>
    </location>
</feature>
<gene>
    <name evidence="8 11" type="primary">dut</name>
    <name evidence="11" type="ORF">TAE01_10790</name>
</gene>
<keyword evidence="3 8" id="KW-0479">Metal-binding</keyword>
<reference evidence="11 12" key="1">
    <citation type="submission" date="2019-07" db="EMBL/GenBank/DDBJ databases">
        <title>Whole genome shotgun sequence of Terrabacter aerolatus NBRC 106305.</title>
        <authorList>
            <person name="Hosoyama A."/>
            <person name="Uohara A."/>
            <person name="Ohji S."/>
            <person name="Ichikawa N."/>
        </authorList>
    </citation>
    <scope>NUCLEOTIDE SEQUENCE [LARGE SCALE GENOMIC DNA]</scope>
    <source>
        <strain evidence="11 12">NBRC 106305</strain>
    </source>
</reference>
<dbReference type="GO" id="GO:0046081">
    <property type="term" value="P:dUTP catabolic process"/>
    <property type="evidence" value="ECO:0007669"/>
    <property type="project" value="InterPro"/>
</dbReference>
<sequence length="165" mass="17138">MTDPCAVPVRLLEPDLPLPAYAHPGDAGADLCARVDVTIEPGERVLVPTGVALALPAGHAGFVHPRSGLAARHGISIVNAPGTVDEGYRGEILVNLVNLDPREPFTVRRGDRIAQLVVQRVERVHFVEVDSLDETVRGDTGHGSTGGFGPGGSASPTSGETPSEA</sequence>
<evidence type="ECO:0000256" key="4">
    <source>
        <dbReference type="ARBA" id="ARBA00022801"/>
    </source>
</evidence>
<protein>
    <recommendedName>
        <fullName evidence="8">Deoxyuridine 5'-triphosphate nucleotidohydrolase</fullName>
        <shortName evidence="8">dUTPase</shortName>
        <ecNumber evidence="8">3.6.1.23</ecNumber>
    </recommendedName>
    <alternativeName>
        <fullName evidence="8">dUTP pyrophosphatase</fullName>
    </alternativeName>
</protein>
<dbReference type="NCBIfam" id="NF001862">
    <property type="entry name" value="PRK00601.1"/>
    <property type="match status" value="1"/>
</dbReference>
<keyword evidence="5 8" id="KW-0460">Magnesium</keyword>
<dbReference type="Pfam" id="PF00692">
    <property type="entry name" value="dUTPase"/>
    <property type="match status" value="1"/>
</dbReference>
<dbReference type="NCBIfam" id="TIGR00576">
    <property type="entry name" value="dut"/>
    <property type="match status" value="1"/>
</dbReference>
<comment type="cofactor">
    <cofactor evidence="1 8">
        <name>Mg(2+)</name>
        <dbReference type="ChEBI" id="CHEBI:18420"/>
    </cofactor>
</comment>
<dbReference type="GO" id="GO:0006226">
    <property type="term" value="P:dUMP biosynthetic process"/>
    <property type="evidence" value="ECO:0007669"/>
    <property type="project" value="UniProtKB-UniRule"/>
</dbReference>
<feature type="domain" description="dUTPase-like" evidence="10">
    <location>
        <begin position="17"/>
        <end position="146"/>
    </location>
</feature>
<evidence type="ECO:0000313" key="11">
    <source>
        <dbReference type="EMBL" id="GEO29269.1"/>
    </source>
</evidence>
<dbReference type="FunFam" id="2.70.40.10:FF:000008">
    <property type="entry name" value="Deoxyuridine 5'-triphosphate nucleotidohydrolase"/>
    <property type="match status" value="1"/>
</dbReference>
<keyword evidence="6 8" id="KW-0546">Nucleotide metabolism</keyword>
<dbReference type="RefSeq" id="WP_186815051.1">
    <property type="nucleotide sequence ID" value="NZ_BAAARO010000023.1"/>
</dbReference>
<organism evidence="11 12">
    <name type="scientific">Terrabacter aerolatus</name>
    <dbReference type="NCBI Taxonomy" id="422442"/>
    <lineage>
        <taxon>Bacteria</taxon>
        <taxon>Bacillati</taxon>
        <taxon>Actinomycetota</taxon>
        <taxon>Actinomycetes</taxon>
        <taxon>Micrococcales</taxon>
        <taxon>Intrasporangiaceae</taxon>
        <taxon>Terrabacter</taxon>
    </lineage>
</organism>
<evidence type="ECO:0000313" key="12">
    <source>
        <dbReference type="Proteomes" id="UP000321534"/>
    </source>
</evidence>
<dbReference type="CDD" id="cd07557">
    <property type="entry name" value="trimeric_dUTPase"/>
    <property type="match status" value="1"/>
</dbReference>
<evidence type="ECO:0000256" key="8">
    <source>
        <dbReference type="HAMAP-Rule" id="MF_00116"/>
    </source>
</evidence>
<dbReference type="InterPro" id="IPR029054">
    <property type="entry name" value="dUTPase-like"/>
</dbReference>
<keyword evidence="12" id="KW-1185">Reference proteome</keyword>
<dbReference type="Gene3D" id="2.70.40.10">
    <property type="match status" value="1"/>
</dbReference>
<evidence type="ECO:0000256" key="6">
    <source>
        <dbReference type="ARBA" id="ARBA00023080"/>
    </source>
</evidence>
<dbReference type="GO" id="GO:0004170">
    <property type="term" value="F:dUTP diphosphatase activity"/>
    <property type="evidence" value="ECO:0007669"/>
    <property type="project" value="UniProtKB-UniRule"/>
</dbReference>
<comment type="caution">
    <text evidence="8">Lacks conserved residue(s) required for the propagation of feature annotation.</text>
</comment>